<dbReference type="EMBL" id="UYRV01128001">
    <property type="protein sequence ID" value="VDN35905.1"/>
    <property type="molecule type" value="Genomic_DNA"/>
</dbReference>
<evidence type="ECO:0000256" key="1">
    <source>
        <dbReference type="SAM" id="Phobius"/>
    </source>
</evidence>
<feature type="transmembrane region" description="Helical" evidence="1">
    <location>
        <begin position="57"/>
        <end position="76"/>
    </location>
</feature>
<accession>A0A3P7N0Y1</accession>
<evidence type="ECO:0000313" key="2">
    <source>
        <dbReference type="EMBL" id="VDN35905.1"/>
    </source>
</evidence>
<protein>
    <submittedName>
        <fullName evidence="2">Uncharacterized protein</fullName>
    </submittedName>
</protein>
<dbReference type="AlphaFoldDB" id="A0A3P7N0Y1"/>
<name>A0A3P7N0Y1_CYLGO</name>
<dbReference type="Proteomes" id="UP000271889">
    <property type="component" value="Unassembled WGS sequence"/>
</dbReference>
<evidence type="ECO:0000313" key="3">
    <source>
        <dbReference type="Proteomes" id="UP000271889"/>
    </source>
</evidence>
<keyword evidence="1" id="KW-0472">Membrane</keyword>
<proteinExistence type="predicted"/>
<reference evidence="2 3" key="1">
    <citation type="submission" date="2018-11" db="EMBL/GenBank/DDBJ databases">
        <authorList>
            <consortium name="Pathogen Informatics"/>
        </authorList>
    </citation>
    <scope>NUCLEOTIDE SEQUENCE [LARGE SCALE GENOMIC DNA]</scope>
</reference>
<keyword evidence="3" id="KW-1185">Reference proteome</keyword>
<keyword evidence="1" id="KW-1133">Transmembrane helix</keyword>
<gene>
    <name evidence="2" type="ORF">CGOC_LOCUS13062</name>
</gene>
<keyword evidence="1" id="KW-0812">Transmembrane</keyword>
<sequence length="77" mass="9148">MESFSRELTAAEREEMQRRQDLALTMEMFGEQPTTGDQRPYSDILSKDEFEDWGLKWMLIAAVWSIFSWFFSLFALV</sequence>
<organism evidence="2 3">
    <name type="scientific">Cylicostephanus goldi</name>
    <name type="common">Nematode worm</name>
    <dbReference type="NCBI Taxonomy" id="71465"/>
    <lineage>
        <taxon>Eukaryota</taxon>
        <taxon>Metazoa</taxon>
        <taxon>Ecdysozoa</taxon>
        <taxon>Nematoda</taxon>
        <taxon>Chromadorea</taxon>
        <taxon>Rhabditida</taxon>
        <taxon>Rhabditina</taxon>
        <taxon>Rhabditomorpha</taxon>
        <taxon>Strongyloidea</taxon>
        <taxon>Strongylidae</taxon>
        <taxon>Cylicostephanus</taxon>
    </lineage>
</organism>
<dbReference type="OrthoDB" id="5841389at2759"/>